<name>A0AAN9LGY0_PHACN</name>
<protein>
    <submittedName>
        <fullName evidence="1">Uncharacterized protein</fullName>
    </submittedName>
</protein>
<dbReference type="PANTHER" id="PTHR36707">
    <property type="entry name" value="T20M3.17 PROTEIN"/>
    <property type="match status" value="1"/>
</dbReference>
<proteinExistence type="predicted"/>
<sequence>MSLTANGTGFCMATVHNMTGHFCNLRNQVDDICLQVSSDSNSKWPSLSVEDKCYPANSFLPSVNVLAFWLFLVASSYFLLRKSVNTFGSCRERHAEKVSSSDSTVSNASIKNDATAAYDNLSISESSGCSHRISCMNSYECDAYFEISDLDKACYMNSLLSLEDDDSEWLSDLMPCGSSSEEPSTPLSYKSDAYYEISDFEQGSFFHSLFSLDDEDSEWLSDSKSFGRSSEVPSTPLSYKCDPYYVISDFEQGCYIHSLLNLDDEDSEWLSDSKSFERSSEEPSTPLSYKSDSYYAILDFDKESYLHSLLSLEDEDAEWLSDSKSFGCSSDNPSTPFSYKFDAASEISDLDKAVYMHSLLNFEDEDSECLSDSKSYECSSENPSTPFSCKIDLASEISDLDKARYLPSLLSFEDDDSEWLPESKPFACSSENLSTPLSHKSNAFSEISDLDKESYTHSLINLEDEDSEWFSNSKSFEYSFENPSTPLRYEGQISHLDKAGYLHSLLSLEDDDSEWLSDSKPYACSPENLSTPLSYRTDAFSEISDLDKASYMQSLLNLEGEEESEWLSDSKSFGCSSENPSTPFSYNFDAVSDISDLDKECCMQHSLLILEDENSDRLLDCKSYYECSSENSTPLSSKCDSYYDVSDLDKASYLHSLLILEDEDSEWLSDSTSWDIVVPPSVSTGSFPGVNFGDSEDKNLLETAGLEEKFSADEPLFWPLEGKVNWNSEETWSSFCTSPRRRFALNSRASRSKRKECNEEKGSEGLCSVNKKEYFALGEELPIETLVGLKEFDGHEGLLLDSEFNDAFMLGK</sequence>
<organism evidence="1 2">
    <name type="scientific">Phaseolus coccineus</name>
    <name type="common">Scarlet runner bean</name>
    <name type="synonym">Phaseolus multiflorus</name>
    <dbReference type="NCBI Taxonomy" id="3886"/>
    <lineage>
        <taxon>Eukaryota</taxon>
        <taxon>Viridiplantae</taxon>
        <taxon>Streptophyta</taxon>
        <taxon>Embryophyta</taxon>
        <taxon>Tracheophyta</taxon>
        <taxon>Spermatophyta</taxon>
        <taxon>Magnoliopsida</taxon>
        <taxon>eudicotyledons</taxon>
        <taxon>Gunneridae</taxon>
        <taxon>Pentapetalae</taxon>
        <taxon>rosids</taxon>
        <taxon>fabids</taxon>
        <taxon>Fabales</taxon>
        <taxon>Fabaceae</taxon>
        <taxon>Papilionoideae</taxon>
        <taxon>50 kb inversion clade</taxon>
        <taxon>NPAAA clade</taxon>
        <taxon>indigoferoid/millettioid clade</taxon>
        <taxon>Phaseoleae</taxon>
        <taxon>Phaseolus</taxon>
    </lineage>
</organism>
<accession>A0AAN9LGY0</accession>
<reference evidence="1 2" key="1">
    <citation type="submission" date="2024-01" db="EMBL/GenBank/DDBJ databases">
        <title>The genomes of 5 underutilized Papilionoideae crops provide insights into root nodulation and disease resistanc.</title>
        <authorList>
            <person name="Jiang F."/>
        </authorList>
    </citation>
    <scope>NUCLEOTIDE SEQUENCE [LARGE SCALE GENOMIC DNA]</scope>
    <source>
        <strain evidence="1">JINMINGXINNONG_FW02</strain>
        <tissue evidence="1">Leaves</tissue>
    </source>
</reference>
<dbReference type="AlphaFoldDB" id="A0AAN9LGY0"/>
<comment type="caution">
    <text evidence="1">The sequence shown here is derived from an EMBL/GenBank/DDBJ whole genome shotgun (WGS) entry which is preliminary data.</text>
</comment>
<evidence type="ECO:0000313" key="1">
    <source>
        <dbReference type="EMBL" id="KAK7335830.1"/>
    </source>
</evidence>
<gene>
    <name evidence="1" type="ORF">VNO80_27901</name>
</gene>
<dbReference type="Proteomes" id="UP001374584">
    <property type="component" value="Unassembled WGS sequence"/>
</dbReference>
<keyword evidence="2" id="KW-1185">Reference proteome</keyword>
<dbReference type="EMBL" id="JAYMYR010000010">
    <property type="protein sequence ID" value="KAK7335830.1"/>
    <property type="molecule type" value="Genomic_DNA"/>
</dbReference>
<dbReference type="PANTHER" id="PTHR36707:SF1">
    <property type="entry name" value="T20M3.17 PROTEIN"/>
    <property type="match status" value="1"/>
</dbReference>
<evidence type="ECO:0000313" key="2">
    <source>
        <dbReference type="Proteomes" id="UP001374584"/>
    </source>
</evidence>